<sequence>MEEPCSLSRAHGAAGRGPQVEAGKSLGLFFPDGQLSGDVCGGQVVFTGDKLGLTLKSQEQVDPFGFRIPMTIVKSTIFSVGQVSHQIREGDVLQSVNGESIRNLEFVDVLRILKIAPRPIRLRFRTRYTLRGARRVWSTTGEEQQEVASRRSSTGSVDSELRIPIAAGPFAFPGRPGLEEDRDDSDSQNAVMSESFGDADSSRSTENSSVIADLVDTDFKTGRPSRLAAFLRKPFRRSDGFDGARWELRMGIVPASPRTEIMRESPSKVSCDYLVIHSLL</sequence>
<name>A0A9W6X4G8_9STRA</name>
<dbReference type="SMART" id="SM00228">
    <property type="entry name" value="PDZ"/>
    <property type="match status" value="1"/>
</dbReference>
<dbReference type="EMBL" id="BSXT01000570">
    <property type="protein sequence ID" value="GMF30236.1"/>
    <property type="molecule type" value="Genomic_DNA"/>
</dbReference>
<feature type="region of interest" description="Disordered" evidence="1">
    <location>
        <begin position="169"/>
        <end position="204"/>
    </location>
</feature>
<evidence type="ECO:0000259" key="2">
    <source>
        <dbReference type="PROSITE" id="PS50106"/>
    </source>
</evidence>
<dbReference type="SUPFAM" id="SSF50156">
    <property type="entry name" value="PDZ domain-like"/>
    <property type="match status" value="1"/>
</dbReference>
<feature type="region of interest" description="Disordered" evidence="1">
    <location>
        <begin position="139"/>
        <end position="158"/>
    </location>
</feature>
<evidence type="ECO:0000256" key="1">
    <source>
        <dbReference type="SAM" id="MobiDB-lite"/>
    </source>
</evidence>
<dbReference type="FunFam" id="2.30.42.10:FF:000373">
    <property type="match status" value="1"/>
</dbReference>
<organism evidence="3 4">
    <name type="scientific">Phytophthora fragariaefolia</name>
    <dbReference type="NCBI Taxonomy" id="1490495"/>
    <lineage>
        <taxon>Eukaryota</taxon>
        <taxon>Sar</taxon>
        <taxon>Stramenopiles</taxon>
        <taxon>Oomycota</taxon>
        <taxon>Peronosporomycetes</taxon>
        <taxon>Peronosporales</taxon>
        <taxon>Peronosporaceae</taxon>
        <taxon>Phytophthora</taxon>
    </lineage>
</organism>
<protein>
    <submittedName>
        <fullName evidence="3">Unnamed protein product</fullName>
    </submittedName>
</protein>
<feature type="domain" description="PDZ" evidence="2">
    <location>
        <begin position="52"/>
        <end position="128"/>
    </location>
</feature>
<reference evidence="3" key="1">
    <citation type="submission" date="2023-04" db="EMBL/GenBank/DDBJ databases">
        <title>Phytophthora fragariaefolia NBRC 109709.</title>
        <authorList>
            <person name="Ichikawa N."/>
            <person name="Sato H."/>
            <person name="Tonouchi N."/>
        </authorList>
    </citation>
    <scope>NUCLEOTIDE SEQUENCE</scope>
    <source>
        <strain evidence="3">NBRC 109709</strain>
    </source>
</reference>
<dbReference type="Proteomes" id="UP001165121">
    <property type="component" value="Unassembled WGS sequence"/>
</dbReference>
<evidence type="ECO:0000313" key="3">
    <source>
        <dbReference type="EMBL" id="GMF30236.1"/>
    </source>
</evidence>
<dbReference type="InterPro" id="IPR036034">
    <property type="entry name" value="PDZ_sf"/>
</dbReference>
<accession>A0A9W6X4G8</accession>
<evidence type="ECO:0000313" key="4">
    <source>
        <dbReference type="Proteomes" id="UP001165121"/>
    </source>
</evidence>
<gene>
    <name evidence="3" type="ORF">Pfra01_000664900</name>
</gene>
<proteinExistence type="predicted"/>
<dbReference type="Gene3D" id="2.30.42.10">
    <property type="match status" value="1"/>
</dbReference>
<dbReference type="PROSITE" id="PS50106">
    <property type="entry name" value="PDZ"/>
    <property type="match status" value="1"/>
</dbReference>
<feature type="compositionally biased region" description="Polar residues" evidence="1">
    <location>
        <begin position="139"/>
        <end position="157"/>
    </location>
</feature>
<keyword evidence="4" id="KW-1185">Reference proteome</keyword>
<dbReference type="AlphaFoldDB" id="A0A9W6X4G8"/>
<dbReference type="InterPro" id="IPR001478">
    <property type="entry name" value="PDZ"/>
</dbReference>
<comment type="caution">
    <text evidence="3">The sequence shown here is derived from an EMBL/GenBank/DDBJ whole genome shotgun (WGS) entry which is preliminary data.</text>
</comment>
<dbReference type="OrthoDB" id="165498at2759"/>